<feature type="compositionally biased region" description="Polar residues" evidence="5">
    <location>
        <begin position="670"/>
        <end position="683"/>
    </location>
</feature>
<dbReference type="InterPro" id="IPR019999">
    <property type="entry name" value="Anth_synth_I-like"/>
</dbReference>
<keyword evidence="9" id="KW-1185">Reference proteome</keyword>
<organism evidence="8 9">
    <name type="scientific">Kribbella antibiotica</name>
    <dbReference type="NCBI Taxonomy" id="190195"/>
    <lineage>
        <taxon>Bacteria</taxon>
        <taxon>Bacillati</taxon>
        <taxon>Actinomycetota</taxon>
        <taxon>Actinomycetes</taxon>
        <taxon>Propionibacteriales</taxon>
        <taxon>Kribbellaceae</taxon>
        <taxon>Kribbella</taxon>
    </lineage>
</organism>
<feature type="domain" description="Glutamine amidotransferase" evidence="6">
    <location>
        <begin position="4"/>
        <end position="184"/>
    </location>
</feature>
<evidence type="ECO:0000256" key="1">
    <source>
        <dbReference type="ARBA" id="ARBA00005970"/>
    </source>
</evidence>
<dbReference type="Gene3D" id="3.40.50.880">
    <property type="match status" value="1"/>
</dbReference>
<name>A0A4R4ZRR5_9ACTN</name>
<dbReference type="SUPFAM" id="SSF52317">
    <property type="entry name" value="Class I glutamine amidotransferase-like"/>
    <property type="match status" value="1"/>
</dbReference>
<dbReference type="InterPro" id="IPR015890">
    <property type="entry name" value="Chorismate_C"/>
</dbReference>
<dbReference type="Pfam" id="PF00425">
    <property type="entry name" value="Chorismate_bind"/>
    <property type="match status" value="1"/>
</dbReference>
<comment type="similarity">
    <text evidence="1">In the C-terminal section; belongs to the anthranilate synthase component I family.</text>
</comment>
<dbReference type="GO" id="GO:0008153">
    <property type="term" value="P:4-aminobenzoate biosynthetic process"/>
    <property type="evidence" value="ECO:0007669"/>
    <property type="project" value="TreeGrafter"/>
</dbReference>
<accession>A0A4R4ZRR5</accession>
<dbReference type="NCBIfam" id="TIGR00566">
    <property type="entry name" value="trpG_papA"/>
    <property type="match status" value="1"/>
</dbReference>
<evidence type="ECO:0000313" key="9">
    <source>
        <dbReference type="Proteomes" id="UP000295124"/>
    </source>
</evidence>
<protein>
    <recommendedName>
        <fullName evidence="2">aminodeoxychorismate synthase</fullName>
        <ecNumber evidence="2">2.6.1.85</ecNumber>
    </recommendedName>
</protein>
<dbReference type="GO" id="GO:0005737">
    <property type="term" value="C:cytoplasm"/>
    <property type="evidence" value="ECO:0007669"/>
    <property type="project" value="TreeGrafter"/>
</dbReference>
<dbReference type="CDD" id="cd01743">
    <property type="entry name" value="GATase1_Anthranilate_Synthase"/>
    <property type="match status" value="1"/>
</dbReference>
<evidence type="ECO:0000256" key="5">
    <source>
        <dbReference type="SAM" id="MobiDB-lite"/>
    </source>
</evidence>
<feature type="domain" description="Chorismate-utilising enzyme C-terminal" evidence="7">
    <location>
        <begin position="394"/>
        <end position="648"/>
    </location>
</feature>
<dbReference type="RefSeq" id="WP_132166256.1">
    <property type="nucleotide sequence ID" value="NZ_SMKX01000012.1"/>
</dbReference>
<dbReference type="InterPro" id="IPR005801">
    <property type="entry name" value="ADC_synthase"/>
</dbReference>
<evidence type="ECO:0000256" key="2">
    <source>
        <dbReference type="ARBA" id="ARBA00013139"/>
    </source>
</evidence>
<dbReference type="PROSITE" id="PS51273">
    <property type="entry name" value="GATASE_TYPE_1"/>
    <property type="match status" value="1"/>
</dbReference>
<dbReference type="InterPro" id="IPR017926">
    <property type="entry name" value="GATASE"/>
</dbReference>
<evidence type="ECO:0000259" key="7">
    <source>
        <dbReference type="Pfam" id="PF00425"/>
    </source>
</evidence>
<evidence type="ECO:0000256" key="3">
    <source>
        <dbReference type="ARBA" id="ARBA00022679"/>
    </source>
</evidence>
<dbReference type="AlphaFoldDB" id="A0A4R4ZRR5"/>
<dbReference type="Gene3D" id="3.60.120.10">
    <property type="entry name" value="Anthranilate synthase"/>
    <property type="match status" value="1"/>
</dbReference>
<dbReference type="EC" id="2.6.1.85" evidence="2"/>
<dbReference type="InterPro" id="IPR029062">
    <property type="entry name" value="Class_I_gatase-like"/>
</dbReference>
<sequence>MRTLLVDHYDSYTYNLAELIYTVYGERPVVVRNDDRRALEGDLSFFDAVVLSPGPGSPHVAADVGLSPHVLRQGLPVLGVCLGHQLIAVAAGAAVRRSPAPRHGYIDEVVHYGDEFFRDIPERFRAVRYHSLHVTEVPDRVAVLAHGADGTVMALKDTIEPWWGVQFHPESICSEYGAQLLENFGAIARRGDRRRREHVSIEAASTTPAAACQPAIVLRAVTERAELVVDAEEAFAELFLESDHAFLLDSGGEPGELNRFSYLGAGAPIPNGSGRPSFDVLAESLADRTVHPVDLPFDFCGGYVGFTEYEDNDVAPRKRPTSTWMSVDRFVAIDRLDKRVWAVALVPQDADDTSAVRWARDVLRDLRAVAARSQRTAPVERWDAPAEDFLGISRSDYLGAIGTCMDLLEAGETYEVCLTTTLNARFAGPSQEYYRRLRALNPVPYGAYIRIPGVEVFSASPEQFLRIRTDGVVSARPMKGTVRRLDNDPADAEQVQRMRTDDKILAENLMIADLLRNDLAVVCTPGTIDVPRLMEIESYATVHQMITEVTGRIDPPAGATDVVRACFPPGSMTGAPKVRTMSIIEDLENGPRRAYSGCLGYFSLTGAATLSVVIRTAVLESGTLSIGAGGAIVLGSEPAAEYDEMILKSKTALDALLPEWVAGRTHAAGSRSTGENPSETPLSSIGGEQVARP</sequence>
<dbReference type="PANTHER" id="PTHR11236">
    <property type="entry name" value="AMINOBENZOATE/ANTHRANILATE SYNTHASE"/>
    <property type="match status" value="1"/>
</dbReference>
<dbReference type="InterPro" id="IPR006221">
    <property type="entry name" value="TrpG/PapA_dom"/>
</dbReference>
<evidence type="ECO:0000313" key="8">
    <source>
        <dbReference type="EMBL" id="TDD61683.1"/>
    </source>
</evidence>
<dbReference type="PRINTS" id="PR00096">
    <property type="entry name" value="GATASE"/>
</dbReference>
<dbReference type="SUPFAM" id="SSF56322">
    <property type="entry name" value="ADC synthase"/>
    <property type="match status" value="1"/>
</dbReference>
<dbReference type="Proteomes" id="UP000295124">
    <property type="component" value="Unassembled WGS sequence"/>
</dbReference>
<comment type="caution">
    <text evidence="8">The sequence shown here is derived from an EMBL/GenBank/DDBJ whole genome shotgun (WGS) entry which is preliminary data.</text>
</comment>
<evidence type="ECO:0000259" key="6">
    <source>
        <dbReference type="Pfam" id="PF00117"/>
    </source>
</evidence>
<reference evidence="8 9" key="1">
    <citation type="submission" date="2019-03" db="EMBL/GenBank/DDBJ databases">
        <title>Draft genome sequences of novel Actinobacteria.</title>
        <authorList>
            <person name="Sahin N."/>
            <person name="Ay H."/>
            <person name="Saygin H."/>
        </authorList>
    </citation>
    <scope>NUCLEOTIDE SEQUENCE [LARGE SCALE GENOMIC DNA]</scope>
    <source>
        <strain evidence="8 9">JCM 13523</strain>
    </source>
</reference>
<dbReference type="GO" id="GO:0000162">
    <property type="term" value="P:L-tryptophan biosynthetic process"/>
    <property type="evidence" value="ECO:0007669"/>
    <property type="project" value="TreeGrafter"/>
</dbReference>
<keyword evidence="3" id="KW-0808">Transferase</keyword>
<proteinExistence type="inferred from homology"/>
<dbReference type="PANTHER" id="PTHR11236:SF18">
    <property type="entry name" value="AMINODEOXYCHORISMATE SYNTHASE"/>
    <property type="match status" value="1"/>
</dbReference>
<feature type="region of interest" description="Disordered" evidence="5">
    <location>
        <begin position="666"/>
        <end position="693"/>
    </location>
</feature>
<dbReference type="Pfam" id="PF00117">
    <property type="entry name" value="GATase"/>
    <property type="match status" value="1"/>
</dbReference>
<dbReference type="EMBL" id="SMKX01000012">
    <property type="protein sequence ID" value="TDD61683.1"/>
    <property type="molecule type" value="Genomic_DNA"/>
</dbReference>
<dbReference type="GO" id="GO:0046820">
    <property type="term" value="F:4-amino-4-deoxychorismate synthase activity"/>
    <property type="evidence" value="ECO:0007669"/>
    <property type="project" value="UniProtKB-EC"/>
</dbReference>
<evidence type="ECO:0000256" key="4">
    <source>
        <dbReference type="ARBA" id="ARBA00022962"/>
    </source>
</evidence>
<dbReference type="OrthoDB" id="3518032at2"/>
<keyword evidence="4" id="KW-0315">Glutamine amidotransferase</keyword>
<dbReference type="PRINTS" id="PR00099">
    <property type="entry name" value="CPSGATASE"/>
</dbReference>
<gene>
    <name evidence="8" type="ORF">E1263_06525</name>
</gene>
<dbReference type="PRINTS" id="PR00097">
    <property type="entry name" value="ANTSNTHASEII"/>
</dbReference>